<evidence type="ECO:0000256" key="1">
    <source>
        <dbReference type="ARBA" id="ARBA00022884"/>
    </source>
</evidence>
<feature type="compositionally biased region" description="Basic and acidic residues" evidence="3">
    <location>
        <begin position="499"/>
        <end position="535"/>
    </location>
</feature>
<dbReference type="GO" id="GO:0045727">
    <property type="term" value="P:positive regulation of translation"/>
    <property type="evidence" value="ECO:0007669"/>
    <property type="project" value="TreeGrafter"/>
</dbReference>
<feature type="domain" description="HTH La-type RNA-binding" evidence="4">
    <location>
        <begin position="651"/>
        <end position="740"/>
    </location>
</feature>
<dbReference type="InterPro" id="IPR036390">
    <property type="entry name" value="WH_DNA-bd_sf"/>
</dbReference>
<evidence type="ECO:0000313" key="6">
    <source>
        <dbReference type="Proteomes" id="UP000283383"/>
    </source>
</evidence>
<dbReference type="AlphaFoldDB" id="A0A420HTX3"/>
<gene>
    <name evidence="5" type="ORF">GcM3_161002</name>
</gene>
<dbReference type="STRING" id="62708.A0A420HTX3"/>
<feature type="compositionally biased region" description="Low complexity" evidence="3">
    <location>
        <begin position="102"/>
        <end position="119"/>
    </location>
</feature>
<dbReference type="CDD" id="cd07323">
    <property type="entry name" value="LAM"/>
    <property type="match status" value="1"/>
</dbReference>
<keyword evidence="1 2" id="KW-0694">RNA-binding</keyword>
<proteinExistence type="predicted"/>
<evidence type="ECO:0000259" key="4">
    <source>
        <dbReference type="PROSITE" id="PS50961"/>
    </source>
</evidence>
<feature type="compositionally biased region" description="Polar residues" evidence="3">
    <location>
        <begin position="193"/>
        <end position="205"/>
    </location>
</feature>
<dbReference type="InterPro" id="IPR006630">
    <property type="entry name" value="La_HTH"/>
</dbReference>
<sequence>MTSTLTKSIGEKTPAPPLFSYAQAAKGRPSAPTPFAVQMTQSIMSNSLPSVKDANSITSKSSQGYERDDRISIEKTDSTLIKIDNSSELTPLDNKISRSESADSPPSSPGVFSVSASSPRKTDGKEDDFILVENGSESMNEQNSTGKKTKRQKSISQESEKPEMLVPAPLPAVNFWQQRKEKFAQIIPIPTSKNIKTPIDNSGPVSTPLFLNPKSNETKKRGKQSTVEGGDRAAGMNQNGVSRDTTLSGRGPKKNGNGMSRFKDDQSNKRNGARGSRHYDKEAKSPGIQALPPVEDANSWPTPETVLVEDKRKVLEKQERDDKEEIASNKPRQKEKWLPVPYTPTVTFNTPMPTRGGRTRGAPRAGRSDPDGRLAHGQNGAIMGEKHYTSTQDGTNSNSDADRPDIREGLNMTLPPSRRRSTDIAGSRKSSVVQNSEKPKTNQSKNENQSQFEHNNSARNAQVGHQIEDVRESRISDESFNVSKIELSQPSDGTGAGSIERRSDQNMRNSDHGHFGKENSHQPRERIEGRPERGRGGFRGRVGHSNYTNGLSHQQSNFSNGTSIQHQNGYNIRQGPYSPPLVTPYNAQFVQAPRVVRVGHRSQSIPNNSLYGRFSQNSGGVSQALAPLQTSSPMYDYTPMQSMSASPYPPYIDHVSVHAMVTMQLEYYFSIDNLCKDVYLRKHMDSQGFVFLSFIAGFKRIQALTQDFELIRFSCQESEVIELVRGEDGIDRLRRKDGWEKWVLTMEERDESTKNPGPAFWHPPQYTPKSQYIGQMILTSPHPACMMPYPSSDIGCALYNKDGSVTQSLTRTDVYQPQTPLSATVLDFAPGLTSKNTCDELLEAENTFHEDEVANLTLVFASSSIDNCETPSAKSLNRSSSRTFSNGSIDRSSITDGILDNLQPEDRPLSNGSHEPETYATPFIDFPLLKSLSSSEIYSRSKNPSSPKVPDMRNGPPVMWVKGQKHQVPISERNSQELYVTFRARALRNREMSAKSPMETHPDMKLLYEFWSHFLCRNFNSQMYSEFRRFALEDARLGSYNGVNNLISYYDEILNSKKKVIPEILARHYVDLVTLENSEERLAFLKLRAAWRNGALDLKSRKKIDGFVSPKLREELEQAPHRKSE</sequence>
<feature type="region of interest" description="Disordered" evidence="3">
    <location>
        <begin position="481"/>
        <end position="566"/>
    </location>
</feature>
<dbReference type="Gene3D" id="1.10.10.10">
    <property type="entry name" value="Winged helix-like DNA-binding domain superfamily/Winged helix DNA-binding domain"/>
    <property type="match status" value="1"/>
</dbReference>
<dbReference type="InterPro" id="IPR006607">
    <property type="entry name" value="DM15"/>
</dbReference>
<dbReference type="Proteomes" id="UP000283383">
    <property type="component" value="Unassembled WGS sequence"/>
</dbReference>
<dbReference type="GO" id="GO:0000339">
    <property type="term" value="F:RNA cap binding"/>
    <property type="evidence" value="ECO:0007669"/>
    <property type="project" value="InterPro"/>
</dbReference>
<feature type="compositionally biased region" description="Polar residues" evidence="3">
    <location>
        <begin position="870"/>
        <end position="895"/>
    </location>
</feature>
<feature type="compositionally biased region" description="Basic and acidic residues" evidence="3">
    <location>
        <begin position="308"/>
        <end position="337"/>
    </location>
</feature>
<dbReference type="Pfam" id="PF21071">
    <property type="entry name" value="LARP1_HEAT"/>
    <property type="match status" value="1"/>
</dbReference>
<accession>A0A420HTX3</accession>
<feature type="compositionally biased region" description="Polar residues" evidence="3">
    <location>
        <begin position="545"/>
        <end position="566"/>
    </location>
</feature>
<dbReference type="SMART" id="SM00715">
    <property type="entry name" value="LA"/>
    <property type="match status" value="1"/>
</dbReference>
<dbReference type="PANTHER" id="PTHR22792:SF132">
    <property type="entry name" value="LA-RELATED PROTEIN 1"/>
    <property type="match status" value="1"/>
</dbReference>
<dbReference type="GO" id="GO:0005829">
    <property type="term" value="C:cytosol"/>
    <property type="evidence" value="ECO:0007669"/>
    <property type="project" value="TreeGrafter"/>
</dbReference>
<dbReference type="InterPro" id="IPR036388">
    <property type="entry name" value="WH-like_DNA-bd_sf"/>
</dbReference>
<keyword evidence="6" id="KW-1185">Reference proteome</keyword>
<feature type="compositionally biased region" description="Polar residues" evidence="3">
    <location>
        <begin position="236"/>
        <end position="248"/>
    </location>
</feature>
<protein>
    <submittedName>
        <fullName evidence="5">Putative la domain containing protein</fullName>
    </submittedName>
</protein>
<evidence type="ECO:0000256" key="3">
    <source>
        <dbReference type="SAM" id="MobiDB-lite"/>
    </source>
</evidence>
<feature type="compositionally biased region" description="Polar residues" evidence="3">
    <location>
        <begin position="481"/>
        <end position="492"/>
    </location>
</feature>
<feature type="region of interest" description="Disordered" evidence="3">
    <location>
        <begin position="193"/>
        <end position="467"/>
    </location>
</feature>
<feature type="compositionally biased region" description="Basic and acidic residues" evidence="3">
    <location>
        <begin position="65"/>
        <end position="77"/>
    </location>
</feature>
<dbReference type="PROSITE" id="PS50961">
    <property type="entry name" value="HTH_LA"/>
    <property type="match status" value="1"/>
</dbReference>
<dbReference type="EMBL" id="MCBQ01016159">
    <property type="protein sequence ID" value="RKF60857.1"/>
    <property type="molecule type" value="Genomic_DNA"/>
</dbReference>
<reference evidence="5 6" key="1">
    <citation type="journal article" date="2018" name="BMC Genomics">
        <title>Comparative genome analyses reveal sequence features reflecting distinct modes of host-adaptation between dicot and monocot powdery mildew.</title>
        <authorList>
            <person name="Wu Y."/>
            <person name="Ma X."/>
            <person name="Pan Z."/>
            <person name="Kale S.D."/>
            <person name="Song Y."/>
            <person name="King H."/>
            <person name="Zhang Q."/>
            <person name="Presley C."/>
            <person name="Deng X."/>
            <person name="Wei C.I."/>
            <person name="Xiao S."/>
        </authorList>
    </citation>
    <scope>NUCLEOTIDE SEQUENCE [LARGE SCALE GENOMIC DNA]</scope>
    <source>
        <strain evidence="5">UMSG3</strain>
    </source>
</reference>
<feature type="region of interest" description="Disordered" evidence="3">
    <location>
        <begin position="870"/>
        <end position="916"/>
    </location>
</feature>
<dbReference type="PANTHER" id="PTHR22792">
    <property type="entry name" value="LUPUS LA PROTEIN-RELATED"/>
    <property type="match status" value="1"/>
</dbReference>
<evidence type="ECO:0000256" key="2">
    <source>
        <dbReference type="PROSITE-ProRule" id="PRU00332"/>
    </source>
</evidence>
<feature type="compositionally biased region" description="Polar residues" evidence="3">
    <location>
        <begin position="135"/>
        <end position="146"/>
    </location>
</feature>
<comment type="caution">
    <text evidence="5">The sequence shown here is derived from an EMBL/GenBank/DDBJ whole genome shotgun (WGS) entry which is preliminary data.</text>
</comment>
<dbReference type="SUPFAM" id="SSF46785">
    <property type="entry name" value="Winged helix' DNA-binding domain"/>
    <property type="match status" value="1"/>
</dbReference>
<dbReference type="InterPro" id="IPR045180">
    <property type="entry name" value="La_dom_prot"/>
</dbReference>
<evidence type="ECO:0000313" key="5">
    <source>
        <dbReference type="EMBL" id="RKF60857.1"/>
    </source>
</evidence>
<feature type="compositionally biased region" description="Polar residues" evidence="3">
    <location>
        <begin position="428"/>
        <end position="460"/>
    </location>
</feature>
<organism evidence="5 6">
    <name type="scientific">Golovinomyces cichoracearum</name>
    <dbReference type="NCBI Taxonomy" id="62708"/>
    <lineage>
        <taxon>Eukaryota</taxon>
        <taxon>Fungi</taxon>
        <taxon>Dikarya</taxon>
        <taxon>Ascomycota</taxon>
        <taxon>Pezizomycotina</taxon>
        <taxon>Leotiomycetes</taxon>
        <taxon>Erysiphales</taxon>
        <taxon>Erysiphaceae</taxon>
        <taxon>Golovinomyces</taxon>
    </lineage>
</organism>
<feature type="region of interest" description="Disordered" evidence="3">
    <location>
        <begin position="46"/>
        <end position="166"/>
    </location>
</feature>
<dbReference type="Pfam" id="PF05383">
    <property type="entry name" value="La"/>
    <property type="match status" value="1"/>
</dbReference>
<feature type="compositionally biased region" description="Polar residues" evidence="3">
    <location>
        <begin position="389"/>
        <end position="399"/>
    </location>
</feature>
<dbReference type="GO" id="GO:0048255">
    <property type="term" value="P:mRNA stabilization"/>
    <property type="evidence" value="ECO:0007669"/>
    <property type="project" value="InterPro"/>
</dbReference>
<feature type="compositionally biased region" description="Low complexity" evidence="3">
    <location>
        <begin position="353"/>
        <end position="365"/>
    </location>
</feature>
<feature type="compositionally biased region" description="Polar residues" evidence="3">
    <location>
        <begin position="46"/>
        <end position="64"/>
    </location>
</feature>
<name>A0A420HTX3_9PEZI</name>
<dbReference type="SMART" id="SM00684">
    <property type="entry name" value="DM15"/>
    <property type="match status" value="2"/>
</dbReference>
<dbReference type="GO" id="GO:0010494">
    <property type="term" value="C:cytoplasmic stress granule"/>
    <property type="evidence" value="ECO:0007669"/>
    <property type="project" value="TreeGrafter"/>
</dbReference>